<accession>A0ABW1A582</accession>
<dbReference type="Gene3D" id="3.30.1330.40">
    <property type="entry name" value="RutC-like"/>
    <property type="match status" value="1"/>
</dbReference>
<dbReference type="CDD" id="cd02199">
    <property type="entry name" value="YjgF_YER057c_UK114_like_1"/>
    <property type="match status" value="1"/>
</dbReference>
<protein>
    <submittedName>
        <fullName evidence="1">RidA family protein</fullName>
    </submittedName>
</protein>
<dbReference type="RefSeq" id="WP_378285070.1">
    <property type="nucleotide sequence ID" value="NZ_JBHSON010000042.1"/>
</dbReference>
<sequence length="164" mass="16461">MSSEKAGLPDAPRPQGDYVPAVIAPCDPGLHLVTSAGMTPRRDGTLTVTGLVGRDVDLTAARDAAGLAARNAVSAVAAAAGGPERIRTWLRMTVYVACDDGVTELSAVADGASAALAELTPDAALPARSAIGVRALPGGAPVEVELTALALVPQTAAPQESEDR</sequence>
<reference evidence="2" key="1">
    <citation type="journal article" date="2019" name="Int. J. Syst. Evol. Microbiol.">
        <title>The Global Catalogue of Microorganisms (GCM) 10K type strain sequencing project: providing services to taxonomists for standard genome sequencing and annotation.</title>
        <authorList>
            <consortium name="The Broad Institute Genomics Platform"/>
            <consortium name="The Broad Institute Genome Sequencing Center for Infectious Disease"/>
            <person name="Wu L."/>
            <person name="Ma J."/>
        </authorList>
    </citation>
    <scope>NUCLEOTIDE SEQUENCE [LARGE SCALE GENOMIC DNA]</scope>
    <source>
        <strain evidence="2">KCTC 42087</strain>
    </source>
</reference>
<dbReference type="PANTHER" id="PTHR43760">
    <property type="entry name" value="ENDORIBONUCLEASE-RELATED"/>
    <property type="match status" value="1"/>
</dbReference>
<dbReference type="Pfam" id="PF01042">
    <property type="entry name" value="Ribonuc_L-PSP"/>
    <property type="match status" value="1"/>
</dbReference>
<organism evidence="1 2">
    <name type="scientific">Actinomadura rugatobispora</name>
    <dbReference type="NCBI Taxonomy" id="1994"/>
    <lineage>
        <taxon>Bacteria</taxon>
        <taxon>Bacillati</taxon>
        <taxon>Actinomycetota</taxon>
        <taxon>Actinomycetes</taxon>
        <taxon>Streptosporangiales</taxon>
        <taxon>Thermomonosporaceae</taxon>
        <taxon>Actinomadura</taxon>
    </lineage>
</organism>
<dbReference type="InterPro" id="IPR006175">
    <property type="entry name" value="YjgF/YER057c/UK114"/>
</dbReference>
<dbReference type="SUPFAM" id="SSF55298">
    <property type="entry name" value="YjgF-like"/>
    <property type="match status" value="1"/>
</dbReference>
<proteinExistence type="predicted"/>
<name>A0ABW1A582_9ACTN</name>
<dbReference type="InterPro" id="IPR013813">
    <property type="entry name" value="Endoribo_LPSP/chorism_mut-like"/>
</dbReference>
<dbReference type="EMBL" id="JBHSON010000042">
    <property type="protein sequence ID" value="MFC5749349.1"/>
    <property type="molecule type" value="Genomic_DNA"/>
</dbReference>
<evidence type="ECO:0000313" key="1">
    <source>
        <dbReference type="EMBL" id="MFC5749349.1"/>
    </source>
</evidence>
<gene>
    <name evidence="1" type="ORF">ACFPZN_27325</name>
</gene>
<keyword evidence="2" id="KW-1185">Reference proteome</keyword>
<comment type="caution">
    <text evidence="1">The sequence shown here is derived from an EMBL/GenBank/DDBJ whole genome shotgun (WGS) entry which is preliminary data.</text>
</comment>
<evidence type="ECO:0000313" key="2">
    <source>
        <dbReference type="Proteomes" id="UP001596074"/>
    </source>
</evidence>
<dbReference type="Proteomes" id="UP001596074">
    <property type="component" value="Unassembled WGS sequence"/>
</dbReference>
<dbReference type="InterPro" id="IPR035959">
    <property type="entry name" value="RutC-like_sf"/>
</dbReference>
<dbReference type="PANTHER" id="PTHR43760:SF1">
    <property type="entry name" value="ENDORIBONUCLEASE L-PSP_CHORISMATE MUTASE-LIKE DOMAIN-CONTAINING PROTEIN"/>
    <property type="match status" value="1"/>
</dbReference>